<name>A0A7G9RES4_9ACTN</name>
<dbReference type="EMBL" id="CP060713">
    <property type="protein sequence ID" value="QNN54099.1"/>
    <property type="molecule type" value="Genomic_DNA"/>
</dbReference>
<protein>
    <recommendedName>
        <fullName evidence="4">WD40 repeat domain-containing protein</fullName>
    </recommendedName>
</protein>
<sequence>MFIDIEETLGRELREVADGLPVPPMPPVAQEPPRTRRQWQPLLVAASVVLVVAGVATVAQVRDHQEPAPAPAPTTPSSTDSVDPLPTSAPSVPSTDPVGRLSTSSPSVPYVLGQRLYVDGGLVPGSWWSVQAGESGWLALRTDGTWWWGRGPVPNELTGAHDVPPVLSPNGRYVAATGVENGRGSLTFVETDAGGEQPGGVPIDLGDRQDGSAVTIRAVTDDGRVIAQGTRTSLLWLPLAAAGDDTVDLSVTAPGQEILAGTSAGLVVTDGAGGEPYLAELSDAGEMTRTGGLPAHDDLVVSPGARWLAWTAPGTTGGEATSVPALQARSVDGSRTATLTPPAGWDFLVRTWVWEDDEHLVSGVVREGAGEERMARCSPQPARCVLVRSR</sequence>
<evidence type="ECO:0000313" key="2">
    <source>
        <dbReference type="EMBL" id="QNN54099.1"/>
    </source>
</evidence>
<proteinExistence type="predicted"/>
<reference evidence="2 3" key="1">
    <citation type="submission" date="2020-08" db="EMBL/GenBank/DDBJ databases">
        <title>Genome sequence of Nocardioides mesophilus KACC 16243T.</title>
        <authorList>
            <person name="Hyun D.-W."/>
            <person name="Bae J.-W."/>
        </authorList>
    </citation>
    <scope>NUCLEOTIDE SEQUENCE [LARGE SCALE GENOMIC DNA]</scope>
    <source>
        <strain evidence="2 3">KACC 16243</strain>
    </source>
</reference>
<gene>
    <name evidence="2" type="ORF">H9L09_06910</name>
</gene>
<feature type="compositionally biased region" description="Low complexity" evidence="1">
    <location>
        <begin position="75"/>
        <end position="88"/>
    </location>
</feature>
<evidence type="ECO:0000313" key="3">
    <source>
        <dbReference type="Proteomes" id="UP000515947"/>
    </source>
</evidence>
<dbReference type="KEGG" id="nmes:H9L09_06910"/>
<evidence type="ECO:0008006" key="4">
    <source>
        <dbReference type="Google" id="ProtNLM"/>
    </source>
</evidence>
<feature type="region of interest" description="Disordered" evidence="1">
    <location>
        <begin position="62"/>
        <end position="105"/>
    </location>
</feature>
<dbReference type="RefSeq" id="WP_187579940.1">
    <property type="nucleotide sequence ID" value="NZ_CP060713.1"/>
</dbReference>
<dbReference type="Proteomes" id="UP000515947">
    <property type="component" value="Chromosome"/>
</dbReference>
<evidence type="ECO:0000256" key="1">
    <source>
        <dbReference type="SAM" id="MobiDB-lite"/>
    </source>
</evidence>
<organism evidence="2 3">
    <name type="scientific">Nocardioides mesophilus</name>
    <dbReference type="NCBI Taxonomy" id="433659"/>
    <lineage>
        <taxon>Bacteria</taxon>
        <taxon>Bacillati</taxon>
        <taxon>Actinomycetota</taxon>
        <taxon>Actinomycetes</taxon>
        <taxon>Propionibacteriales</taxon>
        <taxon>Nocardioidaceae</taxon>
        <taxon>Nocardioides</taxon>
    </lineage>
</organism>
<keyword evidence="3" id="KW-1185">Reference proteome</keyword>
<dbReference type="AlphaFoldDB" id="A0A7G9RES4"/>
<accession>A0A7G9RES4</accession>